<dbReference type="CDD" id="cd00143">
    <property type="entry name" value="PP2Cc"/>
    <property type="match status" value="1"/>
</dbReference>
<name>A0A366KEI4_9BIFI</name>
<dbReference type="InterPro" id="IPR015655">
    <property type="entry name" value="PP2C"/>
</dbReference>
<evidence type="ECO:0000256" key="2">
    <source>
        <dbReference type="SAM" id="Phobius"/>
    </source>
</evidence>
<feature type="compositionally biased region" description="Basic and acidic residues" evidence="1">
    <location>
        <begin position="352"/>
        <end position="361"/>
    </location>
</feature>
<keyword evidence="2" id="KW-1133">Transmembrane helix</keyword>
<evidence type="ECO:0000313" key="5">
    <source>
        <dbReference type="Proteomes" id="UP000252345"/>
    </source>
</evidence>
<keyword evidence="2" id="KW-0812">Transmembrane</keyword>
<dbReference type="EMBL" id="PDCH01000003">
    <property type="protein sequence ID" value="RBP99618.1"/>
    <property type="molecule type" value="Genomic_DNA"/>
</dbReference>
<feature type="compositionally biased region" description="Basic and acidic residues" evidence="1">
    <location>
        <begin position="517"/>
        <end position="527"/>
    </location>
</feature>
<feature type="region of interest" description="Disordered" evidence="1">
    <location>
        <begin position="504"/>
        <end position="557"/>
    </location>
</feature>
<dbReference type="Pfam" id="PF13672">
    <property type="entry name" value="PP2C_2"/>
    <property type="match status" value="1"/>
</dbReference>
<dbReference type="SUPFAM" id="SSF81606">
    <property type="entry name" value="PP2C-like"/>
    <property type="match status" value="1"/>
</dbReference>
<feature type="domain" description="PPM-type phosphatase" evidence="3">
    <location>
        <begin position="12"/>
        <end position="249"/>
    </location>
</feature>
<dbReference type="SMART" id="SM00332">
    <property type="entry name" value="PP2Cc"/>
    <property type="match status" value="1"/>
</dbReference>
<evidence type="ECO:0000259" key="3">
    <source>
        <dbReference type="PROSITE" id="PS51746"/>
    </source>
</evidence>
<dbReference type="GO" id="GO:0004722">
    <property type="term" value="F:protein serine/threonine phosphatase activity"/>
    <property type="evidence" value="ECO:0007669"/>
    <property type="project" value="InterPro"/>
</dbReference>
<dbReference type="InterPro" id="IPR036457">
    <property type="entry name" value="PPM-type-like_dom_sf"/>
</dbReference>
<comment type="caution">
    <text evidence="4">The sequence shown here is derived from an EMBL/GenBank/DDBJ whole genome shotgun (WGS) entry which is preliminary data.</text>
</comment>
<dbReference type="RefSeq" id="WP_113853020.1">
    <property type="nucleotide sequence ID" value="NZ_PDCH01000003.1"/>
</dbReference>
<dbReference type="AlphaFoldDB" id="A0A366KEI4"/>
<dbReference type="OrthoDB" id="9801841at2"/>
<protein>
    <submittedName>
        <fullName evidence="4">Phosphoprotein phosphatase</fullName>
    </submittedName>
</protein>
<sequence>MKEPPEASQKLFICSTTVSDIGYVRSDNQDSSFAGQRLIAMCDGMGGHAGGDTASTIAIRSLAHIEHDNQGGDAGRLAQMMETSVIAAHDAIVGKAKREHSLSGMGTTVTSVALAGGYWVLAHIGDSRAYLLRDGRLLRATQDHSYVQHLINTGRIGESEAKSHPQRNVVMRVLGDFDIDPHPDISIRKARAGDRWMLCSDGLCGVLEDSTIREALSTVADQGECAQRLVTMALKAGSTDNVTVVIGDATLSENLSAMDLPRQTPLIGGAAASSLEALADIVHSPVAAAPKLRPASTSSPAERAAALTQSAQHDGDGEPAVTSRADDAPSEADTVALSEDMETRHLVQPSQAREESGDRSVPDTGEIPIVRKEDGSATADPYDPDVAKAIRKEHTQRRKRQRVHKRRIREIIVAAVLTVLVLLGGGSWGAYYWSQQQYYLGSDGNVVSIYQGVPTNVFGLSLSHPVERTDIELGDLPTSWREQLREGITVSNYDQAREHADLIRHESRSFKHGHQTSRNDRRDRHAAGDSASPGSPTARSAPPVPDGGVAVRHGGLL</sequence>
<dbReference type="PROSITE" id="PS51746">
    <property type="entry name" value="PPM_2"/>
    <property type="match status" value="1"/>
</dbReference>
<evidence type="ECO:0000256" key="1">
    <source>
        <dbReference type="SAM" id="MobiDB-lite"/>
    </source>
</evidence>
<dbReference type="SMART" id="SM00331">
    <property type="entry name" value="PP2C_SIG"/>
    <property type="match status" value="1"/>
</dbReference>
<feature type="transmembrane region" description="Helical" evidence="2">
    <location>
        <begin position="411"/>
        <end position="433"/>
    </location>
</feature>
<evidence type="ECO:0000313" key="4">
    <source>
        <dbReference type="EMBL" id="RBP99618.1"/>
    </source>
</evidence>
<dbReference type="PANTHER" id="PTHR47992">
    <property type="entry name" value="PROTEIN PHOSPHATASE"/>
    <property type="match status" value="1"/>
</dbReference>
<keyword evidence="2" id="KW-0472">Membrane</keyword>
<gene>
    <name evidence="4" type="ORF">CRD59_02460</name>
</gene>
<proteinExistence type="predicted"/>
<dbReference type="InterPro" id="IPR001932">
    <property type="entry name" value="PPM-type_phosphatase-like_dom"/>
</dbReference>
<reference evidence="4 5" key="1">
    <citation type="submission" date="2017-10" db="EMBL/GenBank/DDBJ databases">
        <title>Bifidobacterium xylocopum sp. nov. and Bifidobacterium aemilianum sp. nov., from the carpenter bee (Xylocopa violacea) digestive tract.</title>
        <authorList>
            <person name="Alberoni D."/>
            <person name="Baffoni L."/>
            <person name="Di Gioia D."/>
            <person name="Gaggia F."/>
            <person name="Biavati B."/>
        </authorList>
    </citation>
    <scope>NUCLEOTIDE SEQUENCE [LARGE SCALE GENOMIC DNA]</scope>
    <source>
        <strain evidence="4 5">XV2</strain>
    </source>
</reference>
<feature type="region of interest" description="Disordered" evidence="1">
    <location>
        <begin position="290"/>
        <end position="383"/>
    </location>
</feature>
<dbReference type="Proteomes" id="UP000252345">
    <property type="component" value="Unassembled WGS sequence"/>
</dbReference>
<organism evidence="4 5">
    <name type="scientific">Bifidobacterium xylocopae</name>
    <dbReference type="NCBI Taxonomy" id="2493119"/>
    <lineage>
        <taxon>Bacteria</taxon>
        <taxon>Bacillati</taxon>
        <taxon>Actinomycetota</taxon>
        <taxon>Actinomycetes</taxon>
        <taxon>Bifidobacteriales</taxon>
        <taxon>Bifidobacteriaceae</taxon>
        <taxon>Bifidobacterium</taxon>
    </lineage>
</organism>
<keyword evidence="5" id="KW-1185">Reference proteome</keyword>
<dbReference type="Gene3D" id="3.60.40.10">
    <property type="entry name" value="PPM-type phosphatase domain"/>
    <property type="match status" value="1"/>
</dbReference>
<accession>A0A366KEI4</accession>